<keyword evidence="9" id="KW-1185">Reference proteome</keyword>
<evidence type="ECO:0000256" key="7">
    <source>
        <dbReference type="SAM" id="Phobius"/>
    </source>
</evidence>
<sequence length="414" mass="40384">MGGAIALEVARRGIARSPADRWAGGLSLAIPALGLNAGLIAVAGGADAGEALLRGLTVLVAVCPCALSIALPLARMRAARVAAGLGLGLRDLDAFAALASARSIVFDKTGTLTAGDLRVTALDPVPGVGGAELLALAARAETGIAHPIARAIVAAHGGDAGTGGQRHARGAEATAADGRRIRIGAGPVRGDGRSWLAVTVDGDPAGAIALSDTPAGEAGDVIAALRRRGLTPRIATGDGRDAALALARRIGLDDGAVTAGCSPSGKAGLLGGLAGPVVFVGDGVNDGPALAVADCGISVAGAHSAAAQTAGVVVTEGGLHRVVAAIDLSRRFRSVVRLNLGLALAYNAMIVPAALLGLLEPVGAALAMVASSLSVIANSARIGTAPSPEPAGETGHETGHRSPSGAFVRSGMDG</sequence>
<dbReference type="Pfam" id="PF00702">
    <property type="entry name" value="Hydrolase"/>
    <property type="match status" value="1"/>
</dbReference>
<keyword evidence="5 7" id="KW-0472">Membrane</keyword>
<feature type="region of interest" description="Disordered" evidence="6">
    <location>
        <begin position="384"/>
        <end position="414"/>
    </location>
</feature>
<evidence type="ECO:0000313" key="9">
    <source>
        <dbReference type="Proteomes" id="UP000069935"/>
    </source>
</evidence>
<name>A0AAC8ZVD1_9PROT</name>
<feature type="transmembrane region" description="Helical" evidence="7">
    <location>
        <begin position="338"/>
        <end position="356"/>
    </location>
</feature>
<evidence type="ECO:0000256" key="3">
    <source>
        <dbReference type="ARBA" id="ARBA00022967"/>
    </source>
</evidence>
<dbReference type="GO" id="GO:0055070">
    <property type="term" value="P:copper ion homeostasis"/>
    <property type="evidence" value="ECO:0007669"/>
    <property type="project" value="TreeGrafter"/>
</dbReference>
<evidence type="ECO:0008006" key="10">
    <source>
        <dbReference type="Google" id="ProtNLM"/>
    </source>
</evidence>
<dbReference type="PROSITE" id="PS00154">
    <property type="entry name" value="ATPASE_E1_E2"/>
    <property type="match status" value="1"/>
</dbReference>
<reference evidence="8 9" key="2">
    <citation type="journal article" date="2016" name="Genome Announc.">
        <title>Complete Genome Sequence of a Strain of Azospirillum thiophilum Isolated from a Sulfide Spring.</title>
        <authorList>
            <person name="Fomenkov A."/>
            <person name="Vincze T."/>
            <person name="Grabovich M."/>
            <person name="Anton B.P."/>
            <person name="Dubinina G."/>
            <person name="Orlova M."/>
            <person name="Belousova E."/>
            <person name="Roberts R.J."/>
        </authorList>
    </citation>
    <scope>NUCLEOTIDE SEQUENCE [LARGE SCALE GENOMIC DNA]</scope>
    <source>
        <strain evidence="8 9">BV-S</strain>
    </source>
</reference>
<evidence type="ECO:0000313" key="8">
    <source>
        <dbReference type="EMBL" id="ALG73613.1"/>
    </source>
</evidence>
<dbReference type="EMBL" id="CP012403">
    <property type="protein sequence ID" value="ALG73613.1"/>
    <property type="molecule type" value="Genomic_DNA"/>
</dbReference>
<gene>
    <name evidence="8" type="ORF">AL072_21815</name>
</gene>
<dbReference type="PRINTS" id="PR00120">
    <property type="entry name" value="HATPASE"/>
</dbReference>
<keyword evidence="2 7" id="KW-0812">Transmembrane</keyword>
<dbReference type="InterPro" id="IPR023214">
    <property type="entry name" value="HAD_sf"/>
</dbReference>
<reference evidence="9" key="1">
    <citation type="submission" date="2015-12" db="EMBL/GenBank/DDBJ databases">
        <title>Complete Genome Sequence of Azospirillum thiophilum BV-S.</title>
        <authorList>
            <person name="Fomenkov A."/>
            <person name="Vincze T."/>
            <person name="Grabovich M."/>
            <person name="Dubinina G."/>
            <person name="Orlova M."/>
            <person name="Belousova E."/>
            <person name="Roberts R.J."/>
        </authorList>
    </citation>
    <scope>NUCLEOTIDE SEQUENCE [LARGE SCALE GENOMIC DNA]</scope>
    <source>
        <strain evidence="9">BV-S</strain>
    </source>
</reference>
<dbReference type="KEGG" id="ati:AL072_21815"/>
<feature type="transmembrane region" description="Helical" evidence="7">
    <location>
        <begin position="22"/>
        <end position="46"/>
    </location>
</feature>
<dbReference type="Gene3D" id="3.40.50.1000">
    <property type="entry name" value="HAD superfamily/HAD-like"/>
    <property type="match status" value="2"/>
</dbReference>
<dbReference type="PANTHER" id="PTHR43520">
    <property type="entry name" value="ATP7, ISOFORM B"/>
    <property type="match status" value="1"/>
</dbReference>
<comment type="subcellular location">
    <subcellularLocation>
        <location evidence="1">Membrane</location>
    </subcellularLocation>
</comment>
<dbReference type="GO" id="GO:0016887">
    <property type="term" value="F:ATP hydrolysis activity"/>
    <property type="evidence" value="ECO:0007669"/>
    <property type="project" value="InterPro"/>
</dbReference>
<keyword evidence="3" id="KW-1278">Translocase</keyword>
<evidence type="ECO:0000256" key="5">
    <source>
        <dbReference type="ARBA" id="ARBA00023136"/>
    </source>
</evidence>
<dbReference type="PANTHER" id="PTHR43520:SF8">
    <property type="entry name" value="P-TYPE CU(+) TRANSPORTER"/>
    <property type="match status" value="1"/>
</dbReference>
<dbReference type="AlphaFoldDB" id="A0AAC8ZVD1"/>
<dbReference type="InterPro" id="IPR036412">
    <property type="entry name" value="HAD-like_sf"/>
</dbReference>
<evidence type="ECO:0000256" key="4">
    <source>
        <dbReference type="ARBA" id="ARBA00022989"/>
    </source>
</evidence>
<protein>
    <recommendedName>
        <fullName evidence="10">ATPase P</fullName>
    </recommendedName>
</protein>
<dbReference type="GO" id="GO:0005507">
    <property type="term" value="F:copper ion binding"/>
    <property type="evidence" value="ECO:0007669"/>
    <property type="project" value="TreeGrafter"/>
</dbReference>
<dbReference type="InterPro" id="IPR018303">
    <property type="entry name" value="ATPase_P-typ_P_site"/>
</dbReference>
<evidence type="ECO:0000256" key="1">
    <source>
        <dbReference type="ARBA" id="ARBA00004370"/>
    </source>
</evidence>
<dbReference type="GO" id="GO:0043682">
    <property type="term" value="F:P-type divalent copper transporter activity"/>
    <property type="evidence" value="ECO:0007669"/>
    <property type="project" value="TreeGrafter"/>
</dbReference>
<dbReference type="Gene3D" id="3.40.1110.10">
    <property type="entry name" value="Calcium-transporting ATPase, cytoplasmic domain N"/>
    <property type="match status" value="1"/>
</dbReference>
<evidence type="ECO:0000256" key="6">
    <source>
        <dbReference type="SAM" id="MobiDB-lite"/>
    </source>
</evidence>
<feature type="transmembrane region" description="Helical" evidence="7">
    <location>
        <begin position="52"/>
        <end position="74"/>
    </location>
</feature>
<keyword evidence="4 7" id="KW-1133">Transmembrane helix</keyword>
<dbReference type="InterPro" id="IPR023299">
    <property type="entry name" value="ATPase_P-typ_cyto_dom_N"/>
</dbReference>
<dbReference type="GO" id="GO:0016020">
    <property type="term" value="C:membrane"/>
    <property type="evidence" value="ECO:0007669"/>
    <property type="project" value="UniProtKB-SubCell"/>
</dbReference>
<dbReference type="PRINTS" id="PR00119">
    <property type="entry name" value="CATATPASE"/>
</dbReference>
<dbReference type="NCBIfam" id="TIGR01494">
    <property type="entry name" value="ATPase_P-type"/>
    <property type="match status" value="1"/>
</dbReference>
<organism evidence="8 9">
    <name type="scientific">Azospirillum thiophilum</name>
    <dbReference type="NCBI Taxonomy" id="528244"/>
    <lineage>
        <taxon>Bacteria</taxon>
        <taxon>Pseudomonadati</taxon>
        <taxon>Pseudomonadota</taxon>
        <taxon>Alphaproteobacteria</taxon>
        <taxon>Rhodospirillales</taxon>
        <taxon>Azospirillaceae</taxon>
        <taxon>Azospirillum</taxon>
    </lineage>
</organism>
<dbReference type="SUPFAM" id="SSF56784">
    <property type="entry name" value="HAD-like"/>
    <property type="match status" value="1"/>
</dbReference>
<accession>A0AAC8ZVD1</accession>
<proteinExistence type="predicted"/>
<dbReference type="GO" id="GO:0005524">
    <property type="term" value="F:ATP binding"/>
    <property type="evidence" value="ECO:0007669"/>
    <property type="project" value="InterPro"/>
</dbReference>
<evidence type="ECO:0000256" key="2">
    <source>
        <dbReference type="ARBA" id="ARBA00022692"/>
    </source>
</evidence>
<dbReference type="InterPro" id="IPR001757">
    <property type="entry name" value="P_typ_ATPase"/>
</dbReference>
<dbReference type="Proteomes" id="UP000069935">
    <property type="component" value="Chromosome 3"/>
</dbReference>